<evidence type="ECO:0000256" key="2">
    <source>
        <dbReference type="ARBA" id="ARBA00022723"/>
    </source>
</evidence>
<dbReference type="GO" id="GO:0051539">
    <property type="term" value="F:4 iron, 4 sulfur cluster binding"/>
    <property type="evidence" value="ECO:0007669"/>
    <property type="project" value="UniProtKB-KW"/>
</dbReference>
<dbReference type="PANTHER" id="PTHR33693">
    <property type="entry name" value="TYPE-5 URACIL-DNA GLYCOSYLASE"/>
    <property type="match status" value="1"/>
</dbReference>
<accession>A0A1I5TP01</accession>
<keyword evidence="2" id="KW-0479">Metal-binding</keyword>
<dbReference type="InterPro" id="IPR051536">
    <property type="entry name" value="UDG_Type-4/5"/>
</dbReference>
<dbReference type="GO" id="GO:0097506">
    <property type="term" value="F:deaminated base DNA N-glycosylase activity"/>
    <property type="evidence" value="ECO:0007669"/>
    <property type="project" value="UniProtKB-ARBA"/>
</dbReference>
<dbReference type="Gene3D" id="3.40.470.10">
    <property type="entry name" value="Uracil-DNA glycosylase-like domain"/>
    <property type="match status" value="1"/>
</dbReference>
<evidence type="ECO:0000256" key="4">
    <source>
        <dbReference type="ARBA" id="ARBA00022801"/>
    </source>
</evidence>
<evidence type="ECO:0000313" key="9">
    <source>
        <dbReference type="EMBL" id="SFP84763.1"/>
    </source>
</evidence>
<proteinExistence type="predicted"/>
<keyword evidence="4" id="KW-0378">Hydrolase</keyword>
<evidence type="ECO:0000256" key="7">
    <source>
        <dbReference type="ARBA" id="ARBA00023204"/>
    </source>
</evidence>
<dbReference type="InterPro" id="IPR036895">
    <property type="entry name" value="Uracil-DNA_glycosylase-like_sf"/>
</dbReference>
<dbReference type="SUPFAM" id="SSF52141">
    <property type="entry name" value="Uracil-DNA glycosylase-like"/>
    <property type="match status" value="1"/>
</dbReference>
<keyword evidence="5" id="KW-0408">Iron</keyword>
<evidence type="ECO:0000256" key="6">
    <source>
        <dbReference type="ARBA" id="ARBA00023014"/>
    </source>
</evidence>
<dbReference type="AlphaFoldDB" id="A0A1I5TP01"/>
<dbReference type="Proteomes" id="UP000198892">
    <property type="component" value="Unassembled WGS sequence"/>
</dbReference>
<dbReference type="PANTHER" id="PTHR33693:SF1">
    <property type="entry name" value="TYPE-4 URACIL-DNA GLYCOSYLASE"/>
    <property type="match status" value="1"/>
</dbReference>
<sequence length="206" mass="23441">MLPQRLIQRCNERIAPFACEGFVYGKGSDSPSIMFVGEAPGETEIHNGIPFSGRAGRYFDGFLQELELTRDDVYVTSTVRSRPYKWGQPKGREKRKYNRTPNQGEIAAHAPILDAEIEYLEPRLIVPMGRIAYQRLAGGSARMSEVTGHLVTSPVLRLDDWDTRSYTWTNTTYPLFPIYHPAAALYKRSLEADISAHLEKLKQHLR</sequence>
<dbReference type="EMBL" id="FOXD01000011">
    <property type="protein sequence ID" value="SFP84763.1"/>
    <property type="molecule type" value="Genomic_DNA"/>
</dbReference>
<keyword evidence="7" id="KW-0234">DNA repair</keyword>
<keyword evidence="6" id="KW-0411">Iron-sulfur</keyword>
<dbReference type="SMART" id="SM00987">
    <property type="entry name" value="UreE_C"/>
    <property type="match status" value="1"/>
</dbReference>
<organism evidence="9 10">
    <name type="scientific">Salibacterium halotolerans</name>
    <dbReference type="NCBI Taxonomy" id="1884432"/>
    <lineage>
        <taxon>Bacteria</taxon>
        <taxon>Bacillati</taxon>
        <taxon>Bacillota</taxon>
        <taxon>Bacilli</taxon>
        <taxon>Bacillales</taxon>
        <taxon>Bacillaceae</taxon>
    </lineage>
</organism>
<evidence type="ECO:0000256" key="3">
    <source>
        <dbReference type="ARBA" id="ARBA00022763"/>
    </source>
</evidence>
<dbReference type="Pfam" id="PF03167">
    <property type="entry name" value="UDG"/>
    <property type="match status" value="1"/>
</dbReference>
<name>A0A1I5TP01_9BACI</name>
<protein>
    <submittedName>
        <fullName evidence="9">DNA polymerase</fullName>
    </submittedName>
</protein>
<evidence type="ECO:0000259" key="8">
    <source>
        <dbReference type="SMART" id="SM00986"/>
    </source>
</evidence>
<evidence type="ECO:0000256" key="5">
    <source>
        <dbReference type="ARBA" id="ARBA00023004"/>
    </source>
</evidence>
<dbReference type="OrthoDB" id="5290748at2"/>
<dbReference type="InterPro" id="IPR005122">
    <property type="entry name" value="Uracil-DNA_glycosylase-like"/>
</dbReference>
<dbReference type="RefSeq" id="WP_093337388.1">
    <property type="nucleotide sequence ID" value="NZ_FOXD01000011.1"/>
</dbReference>
<reference evidence="10" key="1">
    <citation type="submission" date="2016-10" db="EMBL/GenBank/DDBJ databases">
        <authorList>
            <person name="Varghese N."/>
            <person name="Submissions S."/>
        </authorList>
    </citation>
    <scope>NUCLEOTIDE SEQUENCE [LARGE SCALE GENOMIC DNA]</scope>
    <source>
        <strain evidence="10">S7</strain>
    </source>
</reference>
<gene>
    <name evidence="9" type="ORF">SAMN05518683_11132</name>
</gene>
<dbReference type="SMART" id="SM00986">
    <property type="entry name" value="UDG"/>
    <property type="match status" value="1"/>
</dbReference>
<dbReference type="GO" id="GO:0046872">
    <property type="term" value="F:metal ion binding"/>
    <property type="evidence" value="ECO:0007669"/>
    <property type="project" value="UniProtKB-KW"/>
</dbReference>
<evidence type="ECO:0000313" key="10">
    <source>
        <dbReference type="Proteomes" id="UP000198892"/>
    </source>
</evidence>
<dbReference type="STRING" id="1884432.SAMN05518683_11132"/>
<feature type="domain" description="Uracil-DNA glycosylase-like" evidence="8">
    <location>
        <begin position="24"/>
        <end position="195"/>
    </location>
</feature>
<dbReference type="CDD" id="cd10030">
    <property type="entry name" value="UDG-F4_TTUDGA_SPO1dp_like"/>
    <property type="match status" value="1"/>
</dbReference>
<keyword evidence="10" id="KW-1185">Reference proteome</keyword>
<keyword evidence="1" id="KW-0004">4Fe-4S</keyword>
<keyword evidence="3" id="KW-0227">DNA damage</keyword>
<evidence type="ECO:0000256" key="1">
    <source>
        <dbReference type="ARBA" id="ARBA00022485"/>
    </source>
</evidence>
<dbReference type="GO" id="GO:0006281">
    <property type="term" value="P:DNA repair"/>
    <property type="evidence" value="ECO:0007669"/>
    <property type="project" value="UniProtKB-KW"/>
</dbReference>